<evidence type="ECO:0000259" key="2">
    <source>
        <dbReference type="Pfam" id="PF10373"/>
    </source>
</evidence>
<dbReference type="InterPro" id="IPR011990">
    <property type="entry name" value="TPR-like_helical_dom_sf"/>
</dbReference>
<reference evidence="4" key="1">
    <citation type="submission" date="2021-03" db="EMBL/GenBank/DDBJ databases">
        <authorList>
            <person name="Tagirdzhanova G."/>
        </authorList>
    </citation>
    <scope>NUCLEOTIDE SEQUENCE</scope>
</reference>
<gene>
    <name evidence="4" type="ORF">ALECFALPRED_010107</name>
</gene>
<accession>A0A8H3F171</accession>
<evidence type="ECO:0000256" key="1">
    <source>
        <dbReference type="SAM" id="MobiDB-lite"/>
    </source>
</evidence>
<dbReference type="InterPro" id="IPR045153">
    <property type="entry name" value="Est1/Ebs1-like"/>
</dbReference>
<dbReference type="OrthoDB" id="69928at2759"/>
<dbReference type="PANTHER" id="PTHR15696:SF36">
    <property type="entry name" value="NONSENSE-MEDIATED MRNA DECAY FACTOR"/>
    <property type="match status" value="1"/>
</dbReference>
<feature type="compositionally biased region" description="Acidic residues" evidence="1">
    <location>
        <begin position="613"/>
        <end position="624"/>
    </location>
</feature>
<feature type="domain" description="Telomerase activating protein Est1-like N-terminal" evidence="3">
    <location>
        <begin position="60"/>
        <end position="177"/>
    </location>
</feature>
<dbReference type="PANTHER" id="PTHR15696">
    <property type="entry name" value="SMG-7 SUPPRESSOR WITH MORPHOLOGICAL EFFECT ON GENITALIA PROTEIN 7"/>
    <property type="match status" value="1"/>
</dbReference>
<keyword evidence="5" id="KW-1185">Reference proteome</keyword>
<organism evidence="4 5">
    <name type="scientific">Alectoria fallacina</name>
    <dbReference type="NCBI Taxonomy" id="1903189"/>
    <lineage>
        <taxon>Eukaryota</taxon>
        <taxon>Fungi</taxon>
        <taxon>Dikarya</taxon>
        <taxon>Ascomycota</taxon>
        <taxon>Pezizomycotina</taxon>
        <taxon>Lecanoromycetes</taxon>
        <taxon>OSLEUM clade</taxon>
        <taxon>Lecanoromycetidae</taxon>
        <taxon>Lecanorales</taxon>
        <taxon>Lecanorineae</taxon>
        <taxon>Parmeliaceae</taxon>
        <taxon>Alectoria</taxon>
    </lineage>
</organism>
<feature type="region of interest" description="Disordered" evidence="1">
    <location>
        <begin position="613"/>
        <end position="753"/>
    </location>
</feature>
<name>A0A8H3F171_9LECA</name>
<comment type="caution">
    <text evidence="4">The sequence shown here is derived from an EMBL/GenBank/DDBJ whole genome shotgun (WGS) entry which is preliminary data.</text>
</comment>
<dbReference type="Proteomes" id="UP000664203">
    <property type="component" value="Unassembled WGS sequence"/>
</dbReference>
<dbReference type="AlphaFoldDB" id="A0A8H3F171"/>
<dbReference type="Gene3D" id="1.25.40.10">
    <property type="entry name" value="Tetratricopeptide repeat domain"/>
    <property type="match status" value="1"/>
</dbReference>
<proteinExistence type="predicted"/>
<feature type="compositionally biased region" description="Polar residues" evidence="1">
    <location>
        <begin position="673"/>
        <end position="691"/>
    </location>
</feature>
<evidence type="ECO:0000313" key="4">
    <source>
        <dbReference type="EMBL" id="CAF9915330.1"/>
    </source>
</evidence>
<dbReference type="InterPro" id="IPR018834">
    <property type="entry name" value="DNA/RNA-bd_Est1-type"/>
</dbReference>
<feature type="compositionally biased region" description="Polar residues" evidence="1">
    <location>
        <begin position="713"/>
        <end position="723"/>
    </location>
</feature>
<feature type="domain" description="DNA/RNA-binding" evidence="2">
    <location>
        <begin position="189"/>
        <end position="478"/>
    </location>
</feature>
<dbReference type="Pfam" id="PF10374">
    <property type="entry name" value="EST1"/>
    <property type="match status" value="1"/>
</dbReference>
<dbReference type="SUPFAM" id="SSF48452">
    <property type="entry name" value="TPR-like"/>
    <property type="match status" value="1"/>
</dbReference>
<feature type="compositionally biased region" description="Polar residues" evidence="1">
    <location>
        <begin position="733"/>
        <end position="745"/>
    </location>
</feature>
<evidence type="ECO:0000259" key="3">
    <source>
        <dbReference type="Pfam" id="PF10374"/>
    </source>
</evidence>
<protein>
    <submittedName>
        <fullName evidence="4">Uncharacterized protein</fullName>
    </submittedName>
</protein>
<evidence type="ECO:0000313" key="5">
    <source>
        <dbReference type="Proteomes" id="UP000664203"/>
    </source>
</evidence>
<dbReference type="EMBL" id="CAJPDR010000082">
    <property type="protein sequence ID" value="CAF9915330.1"/>
    <property type="molecule type" value="Genomic_DNA"/>
</dbReference>
<sequence length="831" mass="92665">MANVNEERWRLAQRAEKDLQTYLTGHDSTFPKIAHFLAQYRTACENVILQDFEFALGKDAENRLWNAHGKINNRFRKELKHFRETVGKRKPVEERKLVKHFLDFIKSGQRFYRGYIQRLASRFGGVRELEAVANRLTLSTLSADEPTQVSGTLAYSILVSCHQTLVRLGDLSRWRETQSITKDRNWGPAIGYYNLAGLIYPTSGAPHHQQAVIAQIDVNHLSATYHLYRALAVEEPHPSAKGNLEIEFKKIEEAWSKGEWIKTEPARNCQESGKALVGWFMCLHARCYRGLDFPEHEELESEVLSQLAVDLKERSFESTLSKFVMINIAAEFFAGIRLQESGGSAETLRSFFFLQRLNVRTFFALLQVLLPELERSVSEDIQSNGIAPNSGSAKITVVTRRVLPALRQYSSWLLSNAEILAAQVGDNVLNVQVRELWKTYATTLTLLTSTFPVCELPLVEYLLDEDEDTVGFKPLDHENTKRRYYNGDNLAVQKPRYHDRGIQRHHPNAEMLGRIRDLLTDGMIQHLDDKVPVKLVDLEGSMTFTYVEEGMQEEESYQAPLSSTGIELEEVTHVDETTLPDAPASIAGGASQAASISVNMDPASKRMVDDLVDSETTDDGEDTDFIGQSTNGIPHGFADPGHGPLPAKDVGDETSYGLIGSSTARDHFGDLQDQGSNSPRPLLPSITNSPFALQPGEEMPGSRSSTAKRKTPSHSQQSSQTRFPLQRQPIEFSVNSSPSNPSTMPDPTAPISHVNGFYRNQPPLNNTFPLIQNYTRGPTTFSAYENNPLHADEPNFLSLEVFEGSTWGGGSGQSGRMAANVLTPPNGQSVG</sequence>
<dbReference type="InterPro" id="IPR019458">
    <property type="entry name" value="Est1-like_N"/>
</dbReference>
<dbReference type="Pfam" id="PF10373">
    <property type="entry name" value="EST1_DNA_bind"/>
    <property type="match status" value="1"/>
</dbReference>